<reference evidence="1" key="1">
    <citation type="submission" date="2021-06" db="EMBL/GenBank/DDBJ databases">
        <authorList>
            <person name="Kallberg Y."/>
            <person name="Tangrot J."/>
            <person name="Rosling A."/>
        </authorList>
    </citation>
    <scope>NUCLEOTIDE SEQUENCE</scope>
    <source>
        <strain evidence="1">MA461A</strain>
    </source>
</reference>
<gene>
    <name evidence="1" type="ORF">RPERSI_LOCUS23178</name>
</gene>
<feature type="non-terminal residue" evidence="1">
    <location>
        <position position="42"/>
    </location>
</feature>
<evidence type="ECO:0000313" key="1">
    <source>
        <dbReference type="EMBL" id="CAG8810874.1"/>
    </source>
</evidence>
<comment type="caution">
    <text evidence="1">The sequence shown here is derived from an EMBL/GenBank/DDBJ whole genome shotgun (WGS) entry which is preliminary data.</text>
</comment>
<name>A0ACA9RWN5_9GLOM</name>
<sequence>MTRSFTVDDVAQHNTQDSIWIIVHDKVYDVTNFLNEHPGGKK</sequence>
<evidence type="ECO:0000313" key="2">
    <source>
        <dbReference type="Proteomes" id="UP000789920"/>
    </source>
</evidence>
<dbReference type="EMBL" id="CAJVQC010071729">
    <property type="protein sequence ID" value="CAG8810874.1"/>
    <property type="molecule type" value="Genomic_DNA"/>
</dbReference>
<dbReference type="Proteomes" id="UP000789920">
    <property type="component" value="Unassembled WGS sequence"/>
</dbReference>
<protein>
    <submittedName>
        <fullName evidence="1">28027_t:CDS:1</fullName>
    </submittedName>
</protein>
<keyword evidence="2" id="KW-1185">Reference proteome</keyword>
<proteinExistence type="predicted"/>
<accession>A0ACA9RWN5</accession>
<organism evidence="1 2">
    <name type="scientific">Racocetra persica</name>
    <dbReference type="NCBI Taxonomy" id="160502"/>
    <lineage>
        <taxon>Eukaryota</taxon>
        <taxon>Fungi</taxon>
        <taxon>Fungi incertae sedis</taxon>
        <taxon>Mucoromycota</taxon>
        <taxon>Glomeromycotina</taxon>
        <taxon>Glomeromycetes</taxon>
        <taxon>Diversisporales</taxon>
        <taxon>Gigasporaceae</taxon>
        <taxon>Racocetra</taxon>
    </lineage>
</organism>